<feature type="domain" description="Josephin" evidence="13">
    <location>
        <begin position="1"/>
        <end position="180"/>
    </location>
</feature>
<evidence type="ECO:0000256" key="7">
    <source>
        <dbReference type="ARBA" id="ARBA00022807"/>
    </source>
</evidence>
<comment type="catalytic activity">
    <reaction evidence="1">
        <text>Thiol-dependent hydrolysis of ester, thioester, amide, peptide and isopeptide bonds formed by the C-terminal Gly of ubiquitin (a 76-residue protein attached to proteins as an intracellular targeting signal).</text>
        <dbReference type="EC" id="3.4.19.12"/>
    </reaction>
</comment>
<reference evidence="14" key="1">
    <citation type="journal article" date="2023" name="G3 (Bethesda)">
        <title>Whole genome assemblies of Zophobas morio and Tenebrio molitor.</title>
        <authorList>
            <person name="Kaur S."/>
            <person name="Stinson S.A."/>
            <person name="diCenzo G.C."/>
        </authorList>
    </citation>
    <scope>NUCLEOTIDE SEQUENCE</scope>
    <source>
        <strain evidence="14">QUZm001</strain>
    </source>
</reference>
<evidence type="ECO:0000256" key="3">
    <source>
        <dbReference type="ARBA" id="ARBA00012759"/>
    </source>
</evidence>
<evidence type="ECO:0000256" key="1">
    <source>
        <dbReference type="ARBA" id="ARBA00000707"/>
    </source>
</evidence>
<dbReference type="Pfam" id="PF02099">
    <property type="entry name" value="Josephin"/>
    <property type="match status" value="1"/>
</dbReference>
<comment type="subcellular location">
    <subcellularLocation>
        <location evidence="2">Nucleus</location>
    </subcellularLocation>
</comment>
<protein>
    <recommendedName>
        <fullName evidence="3">ubiquitinyl hydrolase 1</fullName>
        <ecNumber evidence="3">3.4.19.12</ecNumber>
    </recommendedName>
</protein>
<keyword evidence="9" id="KW-0804">Transcription</keyword>
<evidence type="ECO:0000256" key="5">
    <source>
        <dbReference type="ARBA" id="ARBA00022786"/>
    </source>
</evidence>
<evidence type="ECO:0000256" key="4">
    <source>
        <dbReference type="ARBA" id="ARBA00022670"/>
    </source>
</evidence>
<keyword evidence="10" id="KW-0539">Nucleus</keyword>
<dbReference type="InterPro" id="IPR006155">
    <property type="entry name" value="Josephin"/>
</dbReference>
<evidence type="ECO:0000256" key="11">
    <source>
        <dbReference type="PIRSR" id="PIRSR633865-1"/>
    </source>
</evidence>
<accession>A0AA38MLY7</accession>
<comment type="caution">
    <text evidence="14">The sequence shown here is derived from an EMBL/GenBank/DDBJ whole genome shotgun (WGS) entry which is preliminary data.</text>
</comment>
<dbReference type="Gene3D" id="3.90.70.40">
    <property type="match status" value="1"/>
</dbReference>
<dbReference type="Proteomes" id="UP001168821">
    <property type="component" value="Unassembled WGS sequence"/>
</dbReference>
<keyword evidence="7" id="KW-0788">Thiol protease</keyword>
<feature type="active site" evidence="12">
    <location>
        <position position="14"/>
    </location>
</feature>
<dbReference type="EC" id="3.4.19.12" evidence="3"/>
<dbReference type="InterPro" id="IPR033865">
    <property type="entry name" value="Ataxin-3"/>
</dbReference>
<dbReference type="GO" id="GO:0016579">
    <property type="term" value="P:protein deubiquitination"/>
    <property type="evidence" value="ECO:0007669"/>
    <property type="project" value="InterPro"/>
</dbReference>
<evidence type="ECO:0000256" key="10">
    <source>
        <dbReference type="ARBA" id="ARBA00023242"/>
    </source>
</evidence>
<evidence type="ECO:0000256" key="12">
    <source>
        <dbReference type="PROSITE-ProRule" id="PRU00331"/>
    </source>
</evidence>
<evidence type="ECO:0000259" key="13">
    <source>
        <dbReference type="PROSITE" id="PS50957"/>
    </source>
</evidence>
<dbReference type="SMART" id="SM01246">
    <property type="entry name" value="Josephin"/>
    <property type="match status" value="1"/>
</dbReference>
<name>A0AA38MLY7_9CUCU</name>
<dbReference type="Pfam" id="PF02809">
    <property type="entry name" value="UIM"/>
    <property type="match status" value="3"/>
</dbReference>
<evidence type="ECO:0000313" key="15">
    <source>
        <dbReference type="Proteomes" id="UP001168821"/>
    </source>
</evidence>
<gene>
    <name evidence="14" type="ORF">Zmor_005520</name>
</gene>
<evidence type="ECO:0000256" key="2">
    <source>
        <dbReference type="ARBA" id="ARBA00004123"/>
    </source>
</evidence>
<keyword evidence="6 12" id="KW-0378">Hydrolase</keyword>
<feature type="active site" description="Nucleophile" evidence="11">
    <location>
        <position position="14"/>
    </location>
</feature>
<dbReference type="GO" id="GO:0006508">
    <property type="term" value="P:proteolysis"/>
    <property type="evidence" value="ECO:0007669"/>
    <property type="project" value="UniProtKB-KW"/>
</dbReference>
<dbReference type="PANTHER" id="PTHR14159">
    <property type="entry name" value="ATAXIN-3-RELATED"/>
    <property type="match status" value="1"/>
</dbReference>
<proteinExistence type="predicted"/>
<dbReference type="PANTHER" id="PTHR14159:SF0">
    <property type="entry name" value="ATAXIN-3-RELATED"/>
    <property type="match status" value="1"/>
</dbReference>
<keyword evidence="5" id="KW-0833">Ubl conjugation pathway</keyword>
<feature type="active site" description="Proton acceptor" evidence="11">
    <location>
        <position position="119"/>
    </location>
</feature>
<organism evidence="14 15">
    <name type="scientific">Zophobas morio</name>
    <dbReference type="NCBI Taxonomy" id="2755281"/>
    <lineage>
        <taxon>Eukaryota</taxon>
        <taxon>Metazoa</taxon>
        <taxon>Ecdysozoa</taxon>
        <taxon>Arthropoda</taxon>
        <taxon>Hexapoda</taxon>
        <taxon>Insecta</taxon>
        <taxon>Pterygota</taxon>
        <taxon>Neoptera</taxon>
        <taxon>Endopterygota</taxon>
        <taxon>Coleoptera</taxon>
        <taxon>Polyphaga</taxon>
        <taxon>Cucujiformia</taxon>
        <taxon>Tenebrionidae</taxon>
        <taxon>Zophobas</taxon>
    </lineage>
</organism>
<dbReference type="InterPro" id="IPR003903">
    <property type="entry name" value="UIM_dom"/>
</dbReference>
<dbReference type="Gene3D" id="1.10.287.10">
    <property type="entry name" value="S15/NS1, RNA-binding"/>
    <property type="match status" value="1"/>
</dbReference>
<dbReference type="PRINTS" id="PR01233">
    <property type="entry name" value="JOSEPHIN"/>
</dbReference>
<keyword evidence="4" id="KW-0645">Protease</keyword>
<feature type="active site" evidence="11 12">
    <location>
        <position position="134"/>
    </location>
</feature>
<dbReference type="GO" id="GO:0004843">
    <property type="term" value="F:cysteine-type deubiquitinase activity"/>
    <property type="evidence" value="ECO:0007669"/>
    <property type="project" value="UniProtKB-EC"/>
</dbReference>
<dbReference type="GO" id="GO:0005634">
    <property type="term" value="C:nucleus"/>
    <property type="evidence" value="ECO:0007669"/>
    <property type="project" value="UniProtKB-SubCell"/>
</dbReference>
<evidence type="ECO:0000256" key="6">
    <source>
        <dbReference type="ARBA" id="ARBA00022801"/>
    </source>
</evidence>
<evidence type="ECO:0000256" key="8">
    <source>
        <dbReference type="ARBA" id="ARBA00023015"/>
    </source>
</evidence>
<dbReference type="PROSITE" id="PS50957">
    <property type="entry name" value="JOSEPHIN"/>
    <property type="match status" value="1"/>
</dbReference>
<keyword evidence="8" id="KW-0805">Transcription regulation</keyword>
<dbReference type="SMART" id="SM00726">
    <property type="entry name" value="UIM"/>
    <property type="match status" value="2"/>
</dbReference>
<evidence type="ECO:0000313" key="14">
    <source>
        <dbReference type="EMBL" id="KAJ3661104.1"/>
    </source>
</evidence>
<keyword evidence="15" id="KW-1185">Reference proteome</keyword>
<feature type="active site" evidence="12">
    <location>
        <position position="119"/>
    </location>
</feature>
<evidence type="ECO:0000256" key="9">
    <source>
        <dbReference type="ARBA" id="ARBA00023163"/>
    </source>
</evidence>
<dbReference type="EMBL" id="JALNTZ010000002">
    <property type="protein sequence ID" value="KAJ3661104.1"/>
    <property type="molecule type" value="Genomic_DNA"/>
</dbReference>
<sequence length="251" mass="28489">MDSIFHEKQEGSLCAQHCLNSLLQGPYFTAVDLSVWGEKLDEEERVRMAESGEESEEYRNFLKQPSGNMDDSGYFSIQVISKALQVWGLEIVPYTSADERVKDCDPSKMQAFICNYQNHWFTIRKIGNQWFNLNSLLARPVLISDTYLALFLAQLKNEGYSIFVVFGELPPCTADEVIRLNPVVPPINNTPSCEEDPELQAALKLSLSQEFEEPANSEEEELQRALMLSLSCDNDEESNLRKALLMSMDNA</sequence>
<dbReference type="FunFam" id="3.90.70.40:FF:000005">
    <property type="entry name" value="Ataxin 3"/>
    <property type="match status" value="1"/>
</dbReference>
<dbReference type="AlphaFoldDB" id="A0AA38MLY7"/>